<dbReference type="AlphaFoldDB" id="A0A9X3XCZ3"/>
<reference evidence="1 2" key="1">
    <citation type="submission" date="2021-04" db="EMBL/GenBank/DDBJ databases">
        <title>Genome analysis of Polyangium sp.</title>
        <authorList>
            <person name="Li Y."/>
            <person name="Wang J."/>
        </authorList>
    </citation>
    <scope>NUCLEOTIDE SEQUENCE [LARGE SCALE GENOMIC DNA]</scope>
    <source>
        <strain evidence="1 2">SDU14</strain>
    </source>
</reference>
<accession>A0A9X3XCZ3</accession>
<keyword evidence="2" id="KW-1185">Reference proteome</keyword>
<evidence type="ECO:0000313" key="2">
    <source>
        <dbReference type="Proteomes" id="UP001151081"/>
    </source>
</evidence>
<dbReference type="EMBL" id="JAGTJJ010000063">
    <property type="protein sequence ID" value="MDC3988022.1"/>
    <property type="molecule type" value="Genomic_DNA"/>
</dbReference>
<dbReference type="Proteomes" id="UP001151081">
    <property type="component" value="Unassembled WGS sequence"/>
</dbReference>
<protein>
    <submittedName>
        <fullName evidence="1">Uncharacterized protein</fullName>
    </submittedName>
</protein>
<gene>
    <name evidence="1" type="ORF">KEG57_46580</name>
</gene>
<name>A0A9X3XCZ3_9BACT</name>
<dbReference type="RefSeq" id="WP_272425894.1">
    <property type="nucleotide sequence ID" value="NZ_JAGTJJ010000063.1"/>
</dbReference>
<organism evidence="1 2">
    <name type="scientific">Polyangium jinanense</name>
    <dbReference type="NCBI Taxonomy" id="2829994"/>
    <lineage>
        <taxon>Bacteria</taxon>
        <taxon>Pseudomonadati</taxon>
        <taxon>Myxococcota</taxon>
        <taxon>Polyangia</taxon>
        <taxon>Polyangiales</taxon>
        <taxon>Polyangiaceae</taxon>
        <taxon>Polyangium</taxon>
    </lineage>
</organism>
<evidence type="ECO:0000313" key="1">
    <source>
        <dbReference type="EMBL" id="MDC3988022.1"/>
    </source>
</evidence>
<sequence>MSLTRLHIARFPGLAPGTELRLVDPKTVLRGPRTAETRALLRLAAMATAFDFTGLEGEAFELGYELTLGRADMRVRLQNAPGTSADWCCEVTTELRTDALVYRLECIADPRGARAFGAEGVFYSSKSPPFSPFEGSFLEPLVRALRGRGTPAAQDGRVLGGMITLLNFPLYGGVGWLDEGLGAFDVLTGAARSPRTGDAMEPPRLAFDERPDGSRAFRLRGLPITSHPVSEALLDLARKETYFNDEGLWIERGSIPLFLRRFVALTGFDEAAMLVRRDPTNERTFGPLAFRFRRGSASVGHEALSFGEKRLLAIMHYLELPRLLVIAENLGHGLTPAWREACKEALGSRRALLWEP</sequence>
<proteinExistence type="predicted"/>
<comment type="caution">
    <text evidence="1">The sequence shown here is derived from an EMBL/GenBank/DDBJ whole genome shotgun (WGS) entry which is preliminary data.</text>
</comment>